<keyword evidence="3 4" id="KW-0732">Signal</keyword>
<feature type="domain" description="Solute-binding protein family 5" evidence="5">
    <location>
        <begin position="86"/>
        <end position="472"/>
    </location>
</feature>
<dbReference type="Gene3D" id="3.90.76.10">
    <property type="entry name" value="Dipeptide-binding Protein, Domain 1"/>
    <property type="match status" value="1"/>
</dbReference>
<dbReference type="PROSITE" id="PS51257">
    <property type="entry name" value="PROKAR_LIPOPROTEIN"/>
    <property type="match status" value="1"/>
</dbReference>
<dbReference type="Pfam" id="PF00496">
    <property type="entry name" value="SBP_bac_5"/>
    <property type="match status" value="1"/>
</dbReference>
<dbReference type="GO" id="GO:0043190">
    <property type="term" value="C:ATP-binding cassette (ABC) transporter complex"/>
    <property type="evidence" value="ECO:0007669"/>
    <property type="project" value="InterPro"/>
</dbReference>
<sequence>MAVTKPAAAVALVAASALTLSACASSKRSDSNASGGAKGNTNATLNFGAAGAPGTLDPFYASDGETFRVSRQMFQGLTGFKPGTAEVAPALATSWTPSSDGKTWTFKLKTGVKFHDGTPFNADAVCKNFKRMDSQNAAGQQASEYWLTNMGGYNGAKGELYQGCTAKDASTVEIKIARPTSKFPALLGLPAFSMQSPTALDKYKANDIKAQGEGFVYPAYANAHPVGTGPMKFQAYDKTNKTVTLVRNDDYAGDEKPTIAKLVFQIIPDETARKQALSAGTIDGYDLPNPVDWPALKKDDNLEIRPAFNILYLGLNSKVDPNLKDLKVRQALYYAINRDQLVKSLLPSGASVATQFMPKTVAGYNDSLQPYKYDPAKAKQLLSEAGKSGMSITLWYPTEVSRPYMPAPDKIFNAIKANWEAVGIKVTPKPLPWAGGYVTQTQNGKASAYLMGWTGDYDTPDNFLGSFFSDPKGQMTVGAYPWGATFVKDLSDADSIVDESARAAKYETINKQVMEQYLPGLPISSSPPAIVFSKKVSGVTPSPLTDEHLWTAKVDK</sequence>
<keyword evidence="2" id="KW-0813">Transport</keyword>
<proteinExistence type="inferred from homology"/>
<evidence type="ECO:0000256" key="4">
    <source>
        <dbReference type="SAM" id="SignalP"/>
    </source>
</evidence>
<dbReference type="PIRSF" id="PIRSF002741">
    <property type="entry name" value="MppA"/>
    <property type="match status" value="1"/>
</dbReference>
<dbReference type="Proteomes" id="UP000557772">
    <property type="component" value="Unassembled WGS sequence"/>
</dbReference>
<comment type="similarity">
    <text evidence="1">Belongs to the bacterial solute-binding protein 5 family.</text>
</comment>
<dbReference type="Gene3D" id="3.10.105.10">
    <property type="entry name" value="Dipeptide-binding Protein, Domain 3"/>
    <property type="match status" value="1"/>
</dbReference>
<protein>
    <submittedName>
        <fullName evidence="6">ABC transporter substrate-binding protein</fullName>
    </submittedName>
</protein>
<dbReference type="RefSeq" id="WP_171153633.1">
    <property type="nucleotide sequence ID" value="NZ_JABENB010000001.1"/>
</dbReference>
<dbReference type="InterPro" id="IPR039424">
    <property type="entry name" value="SBP_5"/>
</dbReference>
<evidence type="ECO:0000313" key="6">
    <source>
        <dbReference type="EMBL" id="NNG39137.1"/>
    </source>
</evidence>
<dbReference type="CDD" id="cd08493">
    <property type="entry name" value="PBP2_DppA_like"/>
    <property type="match status" value="1"/>
</dbReference>
<evidence type="ECO:0000313" key="7">
    <source>
        <dbReference type="Proteomes" id="UP000557772"/>
    </source>
</evidence>
<dbReference type="InterPro" id="IPR000914">
    <property type="entry name" value="SBP_5_dom"/>
</dbReference>
<dbReference type="EMBL" id="JABENB010000001">
    <property type="protein sequence ID" value="NNG39137.1"/>
    <property type="molecule type" value="Genomic_DNA"/>
</dbReference>
<feature type="signal peptide" evidence="4">
    <location>
        <begin position="1"/>
        <end position="24"/>
    </location>
</feature>
<dbReference type="PANTHER" id="PTHR30290:SF9">
    <property type="entry name" value="OLIGOPEPTIDE-BINDING PROTEIN APPA"/>
    <property type="match status" value="1"/>
</dbReference>
<organism evidence="6 7">
    <name type="scientific">Flexivirga aerilata</name>
    <dbReference type="NCBI Taxonomy" id="1656889"/>
    <lineage>
        <taxon>Bacteria</taxon>
        <taxon>Bacillati</taxon>
        <taxon>Actinomycetota</taxon>
        <taxon>Actinomycetes</taxon>
        <taxon>Micrococcales</taxon>
        <taxon>Dermacoccaceae</taxon>
        <taxon>Flexivirga</taxon>
    </lineage>
</organism>
<dbReference type="GO" id="GO:0042597">
    <property type="term" value="C:periplasmic space"/>
    <property type="evidence" value="ECO:0007669"/>
    <property type="project" value="UniProtKB-ARBA"/>
</dbReference>
<dbReference type="InterPro" id="IPR030678">
    <property type="entry name" value="Peptide/Ni-bd"/>
</dbReference>
<dbReference type="Gene3D" id="3.40.190.10">
    <property type="entry name" value="Periplasmic binding protein-like II"/>
    <property type="match status" value="1"/>
</dbReference>
<dbReference type="AlphaFoldDB" id="A0A849AGZ8"/>
<name>A0A849AGZ8_9MICO</name>
<accession>A0A849AGZ8</accession>
<dbReference type="GO" id="GO:0015833">
    <property type="term" value="P:peptide transport"/>
    <property type="evidence" value="ECO:0007669"/>
    <property type="project" value="TreeGrafter"/>
</dbReference>
<feature type="chain" id="PRO_5039236191" evidence="4">
    <location>
        <begin position="25"/>
        <end position="556"/>
    </location>
</feature>
<keyword evidence="7" id="KW-1185">Reference proteome</keyword>
<evidence type="ECO:0000256" key="3">
    <source>
        <dbReference type="ARBA" id="ARBA00022729"/>
    </source>
</evidence>
<dbReference type="SUPFAM" id="SSF53850">
    <property type="entry name" value="Periplasmic binding protein-like II"/>
    <property type="match status" value="1"/>
</dbReference>
<gene>
    <name evidence="6" type="ORF">HJ588_07605</name>
</gene>
<evidence type="ECO:0000259" key="5">
    <source>
        <dbReference type="Pfam" id="PF00496"/>
    </source>
</evidence>
<dbReference type="GO" id="GO:1904680">
    <property type="term" value="F:peptide transmembrane transporter activity"/>
    <property type="evidence" value="ECO:0007669"/>
    <property type="project" value="TreeGrafter"/>
</dbReference>
<reference evidence="6 7" key="1">
    <citation type="submission" date="2020-05" db="EMBL/GenBank/DDBJ databases">
        <title>Flexivirga sp. ID2601S isolated from air conditioner.</title>
        <authorList>
            <person name="Kim D.H."/>
        </authorList>
    </citation>
    <scope>NUCLEOTIDE SEQUENCE [LARGE SCALE GENOMIC DNA]</scope>
    <source>
        <strain evidence="6 7">ID2601S</strain>
    </source>
</reference>
<evidence type="ECO:0000256" key="2">
    <source>
        <dbReference type="ARBA" id="ARBA00022448"/>
    </source>
</evidence>
<dbReference type="PANTHER" id="PTHR30290">
    <property type="entry name" value="PERIPLASMIC BINDING COMPONENT OF ABC TRANSPORTER"/>
    <property type="match status" value="1"/>
</dbReference>
<evidence type="ECO:0000256" key="1">
    <source>
        <dbReference type="ARBA" id="ARBA00005695"/>
    </source>
</evidence>
<comment type="caution">
    <text evidence="6">The sequence shown here is derived from an EMBL/GenBank/DDBJ whole genome shotgun (WGS) entry which is preliminary data.</text>
</comment>